<keyword evidence="8" id="KW-1185">Reference proteome</keyword>
<evidence type="ECO:0000256" key="1">
    <source>
        <dbReference type="ARBA" id="ARBA00004123"/>
    </source>
</evidence>
<feature type="region of interest" description="Disordered" evidence="6">
    <location>
        <begin position="1"/>
        <end position="41"/>
    </location>
</feature>
<comment type="subcellular location">
    <subcellularLocation>
        <location evidence="1">Nucleus</location>
    </subcellularLocation>
</comment>
<dbReference type="AlphaFoldDB" id="A0A9W9EH79"/>
<keyword evidence="3" id="KW-0805">Transcription regulation</keyword>
<proteinExistence type="predicted"/>
<dbReference type="Proteomes" id="UP001141434">
    <property type="component" value="Unassembled WGS sequence"/>
</dbReference>
<dbReference type="GeneID" id="81399613"/>
<comment type="caution">
    <text evidence="7">The sequence shown here is derived from an EMBL/GenBank/DDBJ whole genome shotgun (WGS) entry which is preliminary data.</text>
</comment>
<name>A0A9W9EH79_9EURO</name>
<dbReference type="OrthoDB" id="2943660at2759"/>
<reference evidence="7" key="1">
    <citation type="submission" date="2022-11" db="EMBL/GenBank/DDBJ databases">
        <authorList>
            <person name="Petersen C."/>
        </authorList>
    </citation>
    <scope>NUCLEOTIDE SEQUENCE</scope>
    <source>
        <strain evidence="7">IBT 34128</strain>
    </source>
</reference>
<reference evidence="7" key="2">
    <citation type="journal article" date="2023" name="IMA Fungus">
        <title>Comparative genomic study of the Penicillium genus elucidates a diverse pangenome and 15 lateral gene transfer events.</title>
        <authorList>
            <person name="Petersen C."/>
            <person name="Sorensen T."/>
            <person name="Nielsen M.R."/>
            <person name="Sondergaard T.E."/>
            <person name="Sorensen J.L."/>
            <person name="Fitzpatrick D.A."/>
            <person name="Frisvad J.C."/>
            <person name="Nielsen K.L."/>
        </authorList>
    </citation>
    <scope>NUCLEOTIDE SEQUENCE</scope>
    <source>
        <strain evidence="7">IBT 34128</strain>
    </source>
</reference>
<keyword evidence="2" id="KW-0479">Metal-binding</keyword>
<keyword evidence="5" id="KW-0539">Nucleus</keyword>
<dbReference type="GO" id="GO:0046872">
    <property type="term" value="F:metal ion binding"/>
    <property type="evidence" value="ECO:0007669"/>
    <property type="project" value="UniProtKB-KW"/>
</dbReference>
<evidence type="ECO:0000313" key="7">
    <source>
        <dbReference type="EMBL" id="KAJ5081655.1"/>
    </source>
</evidence>
<dbReference type="InterPro" id="IPR050815">
    <property type="entry name" value="TF_fung"/>
</dbReference>
<dbReference type="PANTHER" id="PTHR47338">
    <property type="entry name" value="ZN(II)2CYS6 TRANSCRIPTION FACTOR (EUROFUNG)-RELATED"/>
    <property type="match status" value="1"/>
</dbReference>
<organism evidence="7 8">
    <name type="scientific">Penicillium alfredii</name>
    <dbReference type="NCBI Taxonomy" id="1506179"/>
    <lineage>
        <taxon>Eukaryota</taxon>
        <taxon>Fungi</taxon>
        <taxon>Dikarya</taxon>
        <taxon>Ascomycota</taxon>
        <taxon>Pezizomycotina</taxon>
        <taxon>Eurotiomycetes</taxon>
        <taxon>Eurotiomycetidae</taxon>
        <taxon>Eurotiales</taxon>
        <taxon>Aspergillaceae</taxon>
        <taxon>Penicillium</taxon>
    </lineage>
</organism>
<dbReference type="PANTHER" id="PTHR47338:SF9">
    <property type="entry name" value="ZN(II)2CYS6 TRANSCRIPTION FACTOR (EUROFUNG)"/>
    <property type="match status" value="1"/>
</dbReference>
<protein>
    <recommendedName>
        <fullName evidence="9">Transcription factor domain-containing protein</fullName>
    </recommendedName>
</protein>
<evidence type="ECO:0000256" key="5">
    <source>
        <dbReference type="ARBA" id="ARBA00023242"/>
    </source>
</evidence>
<evidence type="ECO:0000256" key="4">
    <source>
        <dbReference type="ARBA" id="ARBA00023163"/>
    </source>
</evidence>
<accession>A0A9W9EH79</accession>
<evidence type="ECO:0000256" key="6">
    <source>
        <dbReference type="SAM" id="MobiDB-lite"/>
    </source>
</evidence>
<dbReference type="GO" id="GO:0000981">
    <property type="term" value="F:DNA-binding transcription factor activity, RNA polymerase II-specific"/>
    <property type="evidence" value="ECO:0007669"/>
    <property type="project" value="InterPro"/>
</dbReference>
<evidence type="ECO:0000313" key="8">
    <source>
        <dbReference type="Proteomes" id="UP001141434"/>
    </source>
</evidence>
<evidence type="ECO:0008006" key="9">
    <source>
        <dbReference type="Google" id="ProtNLM"/>
    </source>
</evidence>
<dbReference type="GO" id="GO:0005634">
    <property type="term" value="C:nucleus"/>
    <property type="evidence" value="ECO:0007669"/>
    <property type="project" value="UniProtKB-SubCell"/>
</dbReference>
<keyword evidence="4" id="KW-0804">Transcription</keyword>
<dbReference type="EMBL" id="JAPMSZ010000012">
    <property type="protein sequence ID" value="KAJ5081655.1"/>
    <property type="molecule type" value="Genomic_DNA"/>
</dbReference>
<sequence>MLRNLHGSSPVPPEEGIRSSGDSPRPISIPWSSLSNSDTSRRIGDDSKLDIGLRASNILSSELWALACNYAASHVGGDEHPPWSPYSEYAAITYQHTEHESRMPLKFRLHASRFQDHSPAELQAHRDYWGPWLFFQLIWHAVPCILNHPFLLSMRLRNFRRTMPQSFLRSSFEQLALHSGWILHFLDLTELKNFEVSDPTLGHCVAVVATIYLQHSFVEDQAFSSKARSGFEKCVKFLQGMGRKWPHIERQVRWSSHPTNLSHVVLTSRKARQLQQLRDSISPGGLMTDNSAATGPNFRQKWNVNLQLLWKILVYSHASKTNDATSDIFGPGLAKDSIEGPWLSSNNALEEPGFSLIGSAGISGHKTVASECVTYPPEQTHDPIHSDQGPAHTSPTIDLPELDDQHLDFDGEEALFLQLQDYGRAFEDWLSLNPHEFEDMSSYYLRST</sequence>
<evidence type="ECO:0000256" key="2">
    <source>
        <dbReference type="ARBA" id="ARBA00022723"/>
    </source>
</evidence>
<dbReference type="RefSeq" id="XP_056506942.1">
    <property type="nucleotide sequence ID" value="XM_056660444.1"/>
</dbReference>
<evidence type="ECO:0000256" key="3">
    <source>
        <dbReference type="ARBA" id="ARBA00023015"/>
    </source>
</evidence>
<gene>
    <name evidence="7" type="ORF">NUU61_009919</name>
</gene>